<feature type="transmembrane region" description="Helical" evidence="1">
    <location>
        <begin position="6"/>
        <end position="23"/>
    </location>
</feature>
<evidence type="ECO:0000313" key="3">
    <source>
        <dbReference type="Proteomes" id="UP000027432"/>
    </source>
</evidence>
<feature type="transmembrane region" description="Helical" evidence="1">
    <location>
        <begin position="69"/>
        <end position="93"/>
    </location>
</feature>
<feature type="transmembrane region" description="Helical" evidence="1">
    <location>
        <begin position="385"/>
        <end position="402"/>
    </location>
</feature>
<feature type="transmembrane region" description="Helical" evidence="1">
    <location>
        <begin position="235"/>
        <end position="252"/>
    </location>
</feature>
<evidence type="ECO:0000256" key="1">
    <source>
        <dbReference type="SAM" id="Phobius"/>
    </source>
</evidence>
<feature type="transmembrane region" description="Helical" evidence="1">
    <location>
        <begin position="153"/>
        <end position="173"/>
    </location>
</feature>
<dbReference type="EMBL" id="AUND01000023">
    <property type="protein sequence ID" value="KEO52752.1"/>
    <property type="molecule type" value="Genomic_DNA"/>
</dbReference>
<dbReference type="NCBIfam" id="TIGR04370">
    <property type="entry name" value="glyco_rpt_poly"/>
    <property type="match status" value="1"/>
</dbReference>
<keyword evidence="3" id="KW-1185">Reference proteome</keyword>
<feature type="transmembrane region" description="Helical" evidence="1">
    <location>
        <begin position="350"/>
        <end position="373"/>
    </location>
</feature>
<gene>
    <name evidence="2" type="ORF">TP2_07360</name>
</gene>
<feature type="transmembrane region" description="Helical" evidence="1">
    <location>
        <begin position="113"/>
        <end position="133"/>
    </location>
</feature>
<dbReference type="Proteomes" id="UP000027432">
    <property type="component" value="Unassembled WGS sequence"/>
</dbReference>
<evidence type="ECO:0008006" key="4">
    <source>
        <dbReference type="Google" id="ProtNLM"/>
    </source>
</evidence>
<name>A0A074JTT2_9RHOB</name>
<sequence>MPIALTAYALTLIAALAGLALLYRAGMLSALAMLLYLSALLLIRPMMLFTGLDVPQPANAFDDVALDAAAALLAAVLWIGLFTLCALAMRAYLPRIGTALLPRPVSAPDLARVRLLAAGLALLSGVITAGFVIQSGSLGAFLYRVKVAREMSGLFLFLHLAVLSLMLSLYGLLEEIRRAESTAHRRSALIYYGPLMLIAMGASFAWGNRGNIAYILIAGALSWHVLIAPLRPMRVLIGAAVLFVALFAMGNLREARLEALTGTPYSERSLTRSLSSSLHLAEFDALSLAIKDAGSRYELRNGADFRNGVLGMVPRQILPEREIFNVGGWFRQVYEPGKVNGWPVTVIGDWFVNFGWIGVVLGAALSGAVAGLFDSAYGQVRSRTWDAVLAPALGILILKGGVGTGAPQQIVLTLIPLAILSLALRLRGKTGRASARWRSGEV</sequence>
<dbReference type="STRING" id="1353537.TP2_07360"/>
<keyword evidence="1" id="KW-1133">Transmembrane helix</keyword>
<reference evidence="2 3" key="1">
    <citation type="submission" date="2013-07" db="EMBL/GenBank/DDBJ databases">
        <title>Thioclava pacifica DSM 10166 Genome Sequencing.</title>
        <authorList>
            <person name="Lai Q."/>
            <person name="Shao Z."/>
        </authorList>
    </citation>
    <scope>NUCLEOTIDE SEQUENCE [LARGE SCALE GENOMIC DNA]</scope>
    <source>
        <strain evidence="2 3">DSM 10166</strain>
    </source>
</reference>
<feature type="transmembrane region" description="Helical" evidence="1">
    <location>
        <begin position="408"/>
        <end position="426"/>
    </location>
</feature>
<feature type="transmembrane region" description="Helical" evidence="1">
    <location>
        <begin position="189"/>
        <end position="206"/>
    </location>
</feature>
<protein>
    <recommendedName>
        <fullName evidence="4">Oligosaccharide repeat unit polymerase</fullName>
    </recommendedName>
</protein>
<accession>A0A074JTT2</accession>
<dbReference type="OrthoDB" id="117805at2"/>
<comment type="caution">
    <text evidence="2">The sequence shown here is derived from an EMBL/GenBank/DDBJ whole genome shotgun (WGS) entry which is preliminary data.</text>
</comment>
<feature type="transmembrane region" description="Helical" evidence="1">
    <location>
        <begin position="212"/>
        <end position="228"/>
    </location>
</feature>
<keyword evidence="1" id="KW-0812">Transmembrane</keyword>
<evidence type="ECO:0000313" key="2">
    <source>
        <dbReference type="EMBL" id="KEO52752.1"/>
    </source>
</evidence>
<organism evidence="2 3">
    <name type="scientific">Thioclava pacifica DSM 10166</name>
    <dbReference type="NCBI Taxonomy" id="1353537"/>
    <lineage>
        <taxon>Bacteria</taxon>
        <taxon>Pseudomonadati</taxon>
        <taxon>Pseudomonadota</taxon>
        <taxon>Alphaproteobacteria</taxon>
        <taxon>Rhodobacterales</taxon>
        <taxon>Paracoccaceae</taxon>
        <taxon>Thioclava</taxon>
    </lineage>
</organism>
<feature type="transmembrane region" description="Helical" evidence="1">
    <location>
        <begin position="30"/>
        <end position="49"/>
    </location>
</feature>
<dbReference type="AlphaFoldDB" id="A0A074JTT2"/>
<keyword evidence="1" id="KW-0472">Membrane</keyword>
<proteinExistence type="predicted"/>